<evidence type="ECO:0000313" key="8">
    <source>
        <dbReference type="EMBL" id="ARU16447.1"/>
    </source>
</evidence>
<keyword evidence="4 6" id="KW-0238">DNA-binding</keyword>
<dbReference type="Proteomes" id="UP000195807">
    <property type="component" value="Chromosome"/>
</dbReference>
<dbReference type="InterPro" id="IPR001207">
    <property type="entry name" value="Transposase_mutator"/>
</dbReference>
<evidence type="ECO:0000313" key="7">
    <source>
        <dbReference type="EMBL" id="ARU15244.1"/>
    </source>
</evidence>
<comment type="similarity">
    <text evidence="2 6">Belongs to the transposase mutator family.</text>
</comment>
<evidence type="ECO:0000313" key="9">
    <source>
        <dbReference type="EMBL" id="ARU18323.1"/>
    </source>
</evidence>
<dbReference type="Pfam" id="PF00872">
    <property type="entry name" value="Transposase_mut"/>
    <property type="match status" value="1"/>
</dbReference>
<reference evidence="10 11" key="1">
    <citation type="submission" date="2017-01" db="EMBL/GenBank/DDBJ databases">
        <title>Complete genome sequence of esterase-producing bacterium Croceicoccus marinus E4A9.</title>
        <authorList>
            <person name="Wu Y.-H."/>
            <person name="Cheng H."/>
            <person name="Xu L."/>
            <person name="Huo Y.-Y."/>
            <person name="Wang C.-S."/>
            <person name="Xu X.-W."/>
        </authorList>
    </citation>
    <scope>NUCLEOTIDE SEQUENCE [LARGE SCALE GENOMIC DNA]</scope>
    <source>
        <strain evidence="10 11">E4A9</strain>
        <plasmid evidence="10">pCME4A9II</plasmid>
        <plasmid evidence="11">Plasmid pcme4a9ii</plasmid>
    </source>
</reference>
<keyword evidence="10" id="KW-0614">Plasmid</keyword>
<keyword evidence="3 6" id="KW-0815">Transposition</keyword>
<keyword evidence="11" id="KW-1185">Reference proteome</keyword>
<dbReference type="GO" id="GO:0004803">
    <property type="term" value="F:transposase activity"/>
    <property type="evidence" value="ECO:0007669"/>
    <property type="project" value="UniProtKB-UniRule"/>
</dbReference>
<evidence type="ECO:0000313" key="10">
    <source>
        <dbReference type="EMBL" id="ARU18437.1"/>
    </source>
</evidence>
<dbReference type="GO" id="GO:0006313">
    <property type="term" value="P:DNA transposition"/>
    <property type="evidence" value="ECO:0007669"/>
    <property type="project" value="UniProtKB-UniRule"/>
</dbReference>
<dbReference type="NCBIfam" id="NF033543">
    <property type="entry name" value="transpos_IS256"/>
    <property type="match status" value="1"/>
</dbReference>
<sequence>MKTTTTSASALATAPVGSSLVEDAYGALTKSFEQFCLMAGIESLTQMMNEDVARLAGDRYEHCPGKPGYRWGRTKSQVGFHGGKIEVDRPRVRSKATGKEMALPSWEEIAAGGYLDQWAMNLMVMNMATRKFGRAVRLPEAGVPADAGSGLSSSAVSRRFKALTQAKLDEWMASDLSELDLVAIQIDGLHLDDHLLMIGAVGIEASGQKHPLGVVEGATENAATVQALLDNLIERGVNPEGCYLFIVDGAKALSKALRRTFGADIPIQRCQVHKARNITDRLAPKHHAAVRRALKQAWEMDDAEKAERLIRNLARRFEQEAPDVSRSILEGLDEILTVVRLGLPLELRRSLASTNIIESMNSVIRQVCRNVKRWRDARMALRWTAAGMFEAKKGFRRLKAYKQLPILKQALIDHRQKDQIDQVKNAA</sequence>
<dbReference type="EMBL" id="CP019602">
    <property type="protein sequence ID" value="ARU16447.1"/>
    <property type="molecule type" value="Genomic_DNA"/>
</dbReference>
<dbReference type="KEGG" id="cman:A9D14_18395"/>
<name>A0A217EZ66_9SPHN</name>
<keyword evidence="5 6" id="KW-0233">DNA recombination</keyword>
<dbReference type="AlphaFoldDB" id="A0A217EZ66"/>
<evidence type="ECO:0000256" key="2">
    <source>
        <dbReference type="ARBA" id="ARBA00010961"/>
    </source>
</evidence>
<evidence type="ECO:0000256" key="3">
    <source>
        <dbReference type="ARBA" id="ARBA00022578"/>
    </source>
</evidence>
<dbReference type="EMBL" id="CP019604">
    <property type="protein sequence ID" value="ARU18437.1"/>
    <property type="molecule type" value="Genomic_DNA"/>
</dbReference>
<dbReference type="GO" id="GO:0003677">
    <property type="term" value="F:DNA binding"/>
    <property type="evidence" value="ECO:0007669"/>
    <property type="project" value="UniProtKB-UniRule"/>
</dbReference>
<geneLocation type="plasmid" evidence="11">
    <name>pcme4a9ii</name>
</geneLocation>
<dbReference type="EMBL" id="CP019602">
    <property type="protein sequence ID" value="ARU15244.1"/>
    <property type="molecule type" value="Genomic_DNA"/>
</dbReference>
<dbReference type="OrthoDB" id="165209at2"/>
<evidence type="ECO:0000256" key="6">
    <source>
        <dbReference type="RuleBase" id="RU365089"/>
    </source>
</evidence>
<dbReference type="KEGG" id="cman:A9D14_02420"/>
<proteinExistence type="inferred from homology"/>
<evidence type="ECO:0000256" key="1">
    <source>
        <dbReference type="ARBA" id="ARBA00002190"/>
    </source>
</evidence>
<keyword evidence="6" id="KW-0814">Transposable element</keyword>
<dbReference type="Proteomes" id="UP000195807">
    <property type="component" value="Plasmid pCME4A9II"/>
</dbReference>
<dbReference type="PANTHER" id="PTHR33217">
    <property type="entry name" value="TRANSPOSASE FOR INSERTION SEQUENCE ELEMENT IS1081"/>
    <property type="match status" value="1"/>
</dbReference>
<evidence type="ECO:0000256" key="5">
    <source>
        <dbReference type="ARBA" id="ARBA00023172"/>
    </source>
</evidence>
<dbReference type="EMBL" id="CP019604">
    <property type="protein sequence ID" value="ARU18323.1"/>
    <property type="molecule type" value="Genomic_DNA"/>
</dbReference>
<dbReference type="KEGG" id="cman:A9D14_19120"/>
<geneLocation type="plasmid" evidence="10">
    <name>pCME4A9II</name>
</geneLocation>
<accession>A0A217EZ66</accession>
<organism evidence="10 11">
    <name type="scientific">Croceicoccus marinus</name>
    <dbReference type="NCBI Taxonomy" id="450378"/>
    <lineage>
        <taxon>Bacteria</taxon>
        <taxon>Pseudomonadati</taxon>
        <taxon>Pseudomonadota</taxon>
        <taxon>Alphaproteobacteria</taxon>
        <taxon>Sphingomonadales</taxon>
        <taxon>Erythrobacteraceae</taxon>
        <taxon>Croceicoccus</taxon>
    </lineage>
</organism>
<evidence type="ECO:0000313" key="11">
    <source>
        <dbReference type="Proteomes" id="UP000195807"/>
    </source>
</evidence>
<dbReference type="PANTHER" id="PTHR33217:SF7">
    <property type="entry name" value="TRANSPOSASE FOR INSERTION SEQUENCE ELEMENT IS1081"/>
    <property type="match status" value="1"/>
</dbReference>
<gene>
    <name evidence="7" type="ORF">A9D14_02420</name>
    <name evidence="8" type="ORF">A9D14_09970</name>
    <name evidence="9" type="ORF">A9D14_18395</name>
    <name evidence="10" type="ORF">A9D14_19120</name>
</gene>
<comment type="function">
    <text evidence="1 6">Required for the transposition of the insertion element.</text>
</comment>
<dbReference type="RefSeq" id="WP_066842647.1">
    <property type="nucleotide sequence ID" value="NZ_CP019602.1"/>
</dbReference>
<dbReference type="KEGG" id="cman:A9D14_09970"/>
<protein>
    <recommendedName>
        <fullName evidence="6">Mutator family transposase</fullName>
    </recommendedName>
</protein>
<dbReference type="STRING" id="450378.GCA_001661675_00482"/>
<evidence type="ECO:0000256" key="4">
    <source>
        <dbReference type="ARBA" id="ARBA00023125"/>
    </source>
</evidence>